<dbReference type="RefSeq" id="WP_132828722.1">
    <property type="nucleotide sequence ID" value="NZ_SMFP01000005.1"/>
</dbReference>
<evidence type="ECO:0000256" key="4">
    <source>
        <dbReference type="SAM" id="SignalP"/>
    </source>
</evidence>
<accession>A0A4R5EU33</accession>
<dbReference type="GO" id="GO:0042884">
    <property type="term" value="P:microcin transport"/>
    <property type="evidence" value="ECO:0007669"/>
    <property type="project" value="TreeGrafter"/>
</dbReference>
<dbReference type="CDD" id="cd08497">
    <property type="entry name" value="MbnE-like"/>
    <property type="match status" value="1"/>
</dbReference>
<dbReference type="GO" id="GO:1904680">
    <property type="term" value="F:peptide transmembrane transporter activity"/>
    <property type="evidence" value="ECO:0007669"/>
    <property type="project" value="TreeGrafter"/>
</dbReference>
<dbReference type="Pfam" id="PF00496">
    <property type="entry name" value="SBP_bac_5"/>
    <property type="match status" value="1"/>
</dbReference>
<evidence type="ECO:0000256" key="1">
    <source>
        <dbReference type="ARBA" id="ARBA00004418"/>
    </source>
</evidence>
<evidence type="ECO:0000313" key="7">
    <source>
        <dbReference type="Proteomes" id="UP000294662"/>
    </source>
</evidence>
<comment type="similarity">
    <text evidence="2">Belongs to the bacterial solute-binding protein 5 family.</text>
</comment>
<feature type="chain" id="PRO_5020397119" evidence="4">
    <location>
        <begin position="28"/>
        <end position="606"/>
    </location>
</feature>
<dbReference type="OrthoDB" id="9803988at2"/>
<dbReference type="GO" id="GO:0030288">
    <property type="term" value="C:outer membrane-bounded periplasmic space"/>
    <property type="evidence" value="ECO:0007669"/>
    <property type="project" value="TreeGrafter"/>
</dbReference>
<dbReference type="AlphaFoldDB" id="A0A4R5EU33"/>
<reference evidence="6 7" key="1">
    <citation type="submission" date="2019-03" db="EMBL/GenBank/DDBJ databases">
        <authorList>
            <person name="Zhang S."/>
        </authorList>
    </citation>
    <scope>NUCLEOTIDE SEQUENCE [LARGE SCALE GENOMIC DNA]</scope>
    <source>
        <strain evidence="6 7">S4J41</strain>
    </source>
</reference>
<dbReference type="PIRSF" id="PIRSF002741">
    <property type="entry name" value="MppA"/>
    <property type="match status" value="1"/>
</dbReference>
<dbReference type="GO" id="GO:0015833">
    <property type="term" value="P:peptide transport"/>
    <property type="evidence" value="ECO:0007669"/>
    <property type="project" value="TreeGrafter"/>
</dbReference>
<protein>
    <submittedName>
        <fullName evidence="6">ABC transporter substrate-binding protein</fullName>
    </submittedName>
</protein>
<dbReference type="PANTHER" id="PTHR30290">
    <property type="entry name" value="PERIPLASMIC BINDING COMPONENT OF ABC TRANSPORTER"/>
    <property type="match status" value="1"/>
</dbReference>
<feature type="signal peptide" evidence="4">
    <location>
        <begin position="1"/>
        <end position="27"/>
    </location>
</feature>
<evidence type="ECO:0000313" key="6">
    <source>
        <dbReference type="EMBL" id="TDE38344.1"/>
    </source>
</evidence>
<evidence type="ECO:0000259" key="5">
    <source>
        <dbReference type="Pfam" id="PF00496"/>
    </source>
</evidence>
<sequence>MRPGLFHFIAASLTGIALFFGASPCQAAPSHGIAMYGEPALPADFVSLPYANPEAPKGGRVVFGNTGGFDSLNPFVQKGTAPWQLRFWSYESLMGRSWDEPFTLYGLLAESVETAPDRSWVEFTLRPEARFSDGSPVTVEDVIWSYETLGTQGHLRYRGFQSQIADIVQVGPRSVRLSFTTPDRELALIAGMRPILKKAQWEGKDFTASGLSEAPIGTGAYVVTDFEAGRSLTLRRNPDYWGAALPFRRGTLNFDEMRIEFYGDGTVLFEAFKAGELSVVREFNAEKWQTQYDFPAVRRGNVVKSEIPNQRPSGMTGLVMNTRRPPFDDWRVREALIEAFNFESINDTMTGGVQPRITSYFSSSTLAMRPGPATGRVREMLAPFADSLPPGALEGYTLPKSDGTARNRAGLRRAMTLLNAAGWTVQEGILRRADGAPFAFAVLLRQADGEMQRVTDIYAQALRRLGIALRVETVDDAQYAARIAAHDFDMTNFRRDLTLSPGNEQRLYWGSAGAQQDGSRNLMGMESPAADAMIDTLLTSHSSDDFNAAVRALDRVLTAGRYVIPIWQYDVGRIAHIRQLKYPEDRLPIYGDGVNFMPDVWWYEEE</sequence>
<evidence type="ECO:0000256" key="3">
    <source>
        <dbReference type="ARBA" id="ARBA00022729"/>
    </source>
</evidence>
<keyword evidence="3 4" id="KW-0732">Signal</keyword>
<proteinExistence type="inferred from homology"/>
<dbReference type="Gene3D" id="3.40.190.10">
    <property type="entry name" value="Periplasmic binding protein-like II"/>
    <property type="match status" value="1"/>
</dbReference>
<keyword evidence="7" id="KW-1185">Reference proteome</keyword>
<dbReference type="InterPro" id="IPR030678">
    <property type="entry name" value="Peptide/Ni-bd"/>
</dbReference>
<dbReference type="InterPro" id="IPR000914">
    <property type="entry name" value="SBP_5_dom"/>
</dbReference>
<gene>
    <name evidence="6" type="ORF">E1B25_09470</name>
</gene>
<comment type="subcellular location">
    <subcellularLocation>
        <location evidence="1">Periplasm</location>
    </subcellularLocation>
</comment>
<dbReference type="EMBL" id="SMFP01000005">
    <property type="protein sequence ID" value="TDE38344.1"/>
    <property type="molecule type" value="Genomic_DNA"/>
</dbReference>
<dbReference type="PANTHER" id="PTHR30290:SF64">
    <property type="entry name" value="ABC TRANSPORTER PERIPLASMIC BINDING PROTEIN"/>
    <property type="match status" value="1"/>
</dbReference>
<feature type="domain" description="Solute-binding protein family 5" evidence="5">
    <location>
        <begin position="104"/>
        <end position="498"/>
    </location>
</feature>
<organism evidence="6 7">
    <name type="scientific">Antarcticimicrobium sediminis</name>
    <dbReference type="NCBI Taxonomy" id="2546227"/>
    <lineage>
        <taxon>Bacteria</taxon>
        <taxon>Pseudomonadati</taxon>
        <taxon>Pseudomonadota</taxon>
        <taxon>Alphaproteobacteria</taxon>
        <taxon>Rhodobacterales</taxon>
        <taxon>Paracoccaceae</taxon>
        <taxon>Antarcticimicrobium</taxon>
    </lineage>
</organism>
<dbReference type="Gene3D" id="3.10.105.10">
    <property type="entry name" value="Dipeptide-binding Protein, Domain 3"/>
    <property type="match status" value="1"/>
</dbReference>
<dbReference type="InterPro" id="IPR039424">
    <property type="entry name" value="SBP_5"/>
</dbReference>
<dbReference type="SUPFAM" id="SSF53850">
    <property type="entry name" value="Periplasmic binding protein-like II"/>
    <property type="match status" value="1"/>
</dbReference>
<dbReference type="Proteomes" id="UP000294662">
    <property type="component" value="Unassembled WGS sequence"/>
</dbReference>
<evidence type="ECO:0000256" key="2">
    <source>
        <dbReference type="ARBA" id="ARBA00005695"/>
    </source>
</evidence>
<dbReference type="GO" id="GO:0043190">
    <property type="term" value="C:ATP-binding cassette (ABC) transporter complex"/>
    <property type="evidence" value="ECO:0007669"/>
    <property type="project" value="InterPro"/>
</dbReference>
<name>A0A4R5EU33_9RHOB</name>
<comment type="caution">
    <text evidence="6">The sequence shown here is derived from an EMBL/GenBank/DDBJ whole genome shotgun (WGS) entry which is preliminary data.</text>
</comment>